<evidence type="ECO:0000313" key="3">
    <source>
        <dbReference type="Proteomes" id="UP001498476"/>
    </source>
</evidence>
<organism evidence="2 3">
    <name type="scientific">Neonectria punicea</name>
    <dbReference type="NCBI Taxonomy" id="979145"/>
    <lineage>
        <taxon>Eukaryota</taxon>
        <taxon>Fungi</taxon>
        <taxon>Dikarya</taxon>
        <taxon>Ascomycota</taxon>
        <taxon>Pezizomycotina</taxon>
        <taxon>Sordariomycetes</taxon>
        <taxon>Hypocreomycetidae</taxon>
        <taxon>Hypocreales</taxon>
        <taxon>Nectriaceae</taxon>
        <taxon>Neonectria</taxon>
    </lineage>
</organism>
<keyword evidence="3" id="KW-1185">Reference proteome</keyword>
<feature type="compositionally biased region" description="Acidic residues" evidence="1">
    <location>
        <begin position="661"/>
        <end position="673"/>
    </location>
</feature>
<feature type="compositionally biased region" description="Acidic residues" evidence="1">
    <location>
        <begin position="1"/>
        <end position="10"/>
    </location>
</feature>
<feature type="compositionally biased region" description="Acidic residues" evidence="1">
    <location>
        <begin position="41"/>
        <end position="51"/>
    </location>
</feature>
<feature type="compositionally biased region" description="Gly residues" evidence="1">
    <location>
        <begin position="568"/>
        <end position="590"/>
    </location>
</feature>
<name>A0ABR1GIX4_9HYPO</name>
<feature type="compositionally biased region" description="Polar residues" evidence="1">
    <location>
        <begin position="778"/>
        <end position="790"/>
    </location>
</feature>
<sequence>MSEAEAESVENVDLTASDTGDADSEFQLPEDHNGNNIQDAIDNDDDGDDVDIQALVDPDHEAPPSDASDPGDDGSEDEAGGDDDPDLNDDDIQEPRWKRRCLQSCKPPWNYLYDRYVQFRTHYRLMRERVTDLRAENRHLRAQVGRQAAVIAQLQNRKRQKTEPTWPNSLENWITHGPGRHCPPGIQTWEDVYKLTCRETNMSSHPNVTHPDLRFRSATDAEEANGMGVGFVHNPEEYQRQGVFPFEQLDCSLQLKILRMVLVHDDKMVHAISRLDPYHEPSQVPRNRAGKPNIRGKFRSRRTVPLTWLGEASRLKTLIVYVQESSPSYIRRKHEPRGIIRYMRDKTEQQPNFRLFRSLRTLQGLDCIHMLRGMETVSFFDYDKWMENKVKAPVRDYTFVMDVNNAVRRPKSDRDLKRSKFRNLAPLILDYRPRAEDRLALEKAIERRVPSGESLTPPPEPDLSGTEDSESNSGSDSDHPDDDSGGGSDSPDDGGFPEAGPSGGSAEGSGGGGNTGSNPDNNSNNSNNSDNSNTGSDNDDGDDDSNDAAAIKMENPGDGGLPSPSSSGGTGEDGSAGNDTGGANDGGSGAINGENGVNDDGSGIVEIDSNDSTSEGESDAVSHNGSEMEIRFDFDDNDKRFPSHSSEGTPACFNELVIDLTGDEDESESEPDEASMQQASNIGAPPDAQVDDAQIHERTGSSPEIQKQEQVEEPDNRAHNPEGSLFCPSPRGAEYADYVASMATPFPQQNGLFGTASSSPDHRPTATPMREIREESGMFTSGTPYNQIVRSRSARGSRFNTRAPTSGSDRPADVIDFTTENIPRKRSWDRTSDEESEVESESDMSSPKRLRF</sequence>
<proteinExistence type="predicted"/>
<dbReference type="Proteomes" id="UP001498476">
    <property type="component" value="Unassembled WGS sequence"/>
</dbReference>
<evidence type="ECO:0000256" key="1">
    <source>
        <dbReference type="SAM" id="MobiDB-lite"/>
    </source>
</evidence>
<feature type="region of interest" description="Disordered" evidence="1">
    <location>
        <begin position="749"/>
        <end position="852"/>
    </location>
</feature>
<comment type="caution">
    <text evidence="2">The sequence shown here is derived from an EMBL/GenBank/DDBJ whole genome shotgun (WGS) entry which is preliminary data.</text>
</comment>
<feature type="compositionally biased region" description="Polar residues" evidence="1">
    <location>
        <begin position="749"/>
        <end position="759"/>
    </location>
</feature>
<reference evidence="2 3" key="1">
    <citation type="journal article" date="2025" name="Microbiol. Resour. Announc.">
        <title>Draft genome sequences for Neonectria magnoliae and Neonectria punicea, canker pathogens of Liriodendron tulipifera and Acer saccharum in West Virginia.</title>
        <authorList>
            <person name="Petronek H.M."/>
            <person name="Kasson M.T."/>
            <person name="Metheny A.M."/>
            <person name="Stauder C.M."/>
            <person name="Lovett B."/>
            <person name="Lynch S.C."/>
            <person name="Garnas J.R."/>
            <person name="Kasson L.R."/>
            <person name="Stajich J.E."/>
        </authorList>
    </citation>
    <scope>NUCLEOTIDE SEQUENCE [LARGE SCALE GENOMIC DNA]</scope>
    <source>
        <strain evidence="2 3">NRRL 64653</strain>
    </source>
</reference>
<feature type="compositionally biased region" description="Basic and acidic residues" evidence="1">
    <location>
        <begin position="822"/>
        <end position="833"/>
    </location>
</feature>
<feature type="region of interest" description="Disordered" evidence="1">
    <location>
        <begin position="1"/>
        <end position="95"/>
    </location>
</feature>
<feature type="compositionally biased region" description="Acidic residues" evidence="1">
    <location>
        <begin position="69"/>
        <end position="92"/>
    </location>
</feature>
<accession>A0ABR1GIX4</accession>
<feature type="compositionally biased region" description="Basic and acidic residues" evidence="1">
    <location>
        <begin position="626"/>
        <end position="641"/>
    </location>
</feature>
<feature type="compositionally biased region" description="Low complexity" evidence="1">
    <location>
        <begin position="516"/>
        <end position="536"/>
    </location>
</feature>
<gene>
    <name evidence="2" type="ORF">QQX98_012397</name>
</gene>
<feature type="compositionally biased region" description="Acidic residues" evidence="1">
    <location>
        <begin position="537"/>
        <end position="546"/>
    </location>
</feature>
<evidence type="ECO:0000313" key="2">
    <source>
        <dbReference type="EMBL" id="KAK7398228.1"/>
    </source>
</evidence>
<feature type="region of interest" description="Disordered" evidence="1">
    <location>
        <begin position="448"/>
        <end position="731"/>
    </location>
</feature>
<feature type="compositionally biased region" description="Basic and acidic residues" evidence="1">
    <location>
        <begin position="706"/>
        <end position="720"/>
    </location>
</feature>
<dbReference type="EMBL" id="JAZAVJ010000361">
    <property type="protein sequence ID" value="KAK7398228.1"/>
    <property type="molecule type" value="Genomic_DNA"/>
</dbReference>
<feature type="compositionally biased region" description="Polar residues" evidence="1">
    <location>
        <begin position="798"/>
        <end position="808"/>
    </location>
</feature>
<protein>
    <submittedName>
        <fullName evidence="2">Uncharacterized protein</fullName>
    </submittedName>
</protein>
<feature type="compositionally biased region" description="Basic and acidic residues" evidence="1">
    <location>
        <begin position="760"/>
        <end position="776"/>
    </location>
</feature>
<feature type="compositionally biased region" description="Gly residues" evidence="1">
    <location>
        <begin position="501"/>
        <end position="515"/>
    </location>
</feature>
<feature type="compositionally biased region" description="Polar residues" evidence="1">
    <location>
        <begin position="610"/>
        <end position="625"/>
    </location>
</feature>